<evidence type="ECO:0000313" key="1">
    <source>
        <dbReference type="EMBL" id="JAC63851.1"/>
    </source>
</evidence>
<dbReference type="AlphaFoldDB" id="A0A061QZX1"/>
<dbReference type="EMBL" id="GBEZ01023013">
    <property type="protein sequence ID" value="JAC63851.1"/>
    <property type="molecule type" value="Transcribed_RNA"/>
</dbReference>
<gene>
    <name evidence="1" type="ORF">TSPGSL018_19617</name>
</gene>
<protein>
    <submittedName>
        <fullName evidence="1">Uncharacterized protein</fullName>
    </submittedName>
</protein>
<name>A0A061QZX1_9CHLO</name>
<organism evidence="1">
    <name type="scientific">Tetraselmis sp. GSL018</name>
    <dbReference type="NCBI Taxonomy" id="582737"/>
    <lineage>
        <taxon>Eukaryota</taxon>
        <taxon>Viridiplantae</taxon>
        <taxon>Chlorophyta</taxon>
        <taxon>core chlorophytes</taxon>
        <taxon>Chlorodendrophyceae</taxon>
        <taxon>Chlorodendrales</taxon>
        <taxon>Chlorodendraceae</taxon>
        <taxon>Tetraselmis</taxon>
    </lineage>
</organism>
<feature type="non-terminal residue" evidence="1">
    <location>
        <position position="1"/>
    </location>
</feature>
<sequence length="73" mass="8486">ENVAPFFKHYLATKNQDPTTSGVFVLPHRPSALWFWDVSFNFTLVRLFPKGEWLLTHPSTIDLTLRDSVDPNR</sequence>
<reference evidence="1" key="1">
    <citation type="submission" date="2014-05" db="EMBL/GenBank/DDBJ databases">
        <title>The transcriptome of the halophilic microalga Tetraselmis sp. GSL018 isolated from the Great Salt Lake, Utah.</title>
        <authorList>
            <person name="Jinkerson R.E."/>
            <person name="D'Adamo S."/>
            <person name="Posewitz M.C."/>
        </authorList>
    </citation>
    <scope>NUCLEOTIDE SEQUENCE</scope>
    <source>
        <strain evidence="1">GSL018</strain>
    </source>
</reference>
<proteinExistence type="predicted"/>
<accession>A0A061QZX1</accession>